<feature type="transmembrane region" description="Helical" evidence="1">
    <location>
        <begin position="40"/>
        <end position="60"/>
    </location>
</feature>
<organism evidence="2 3">
    <name type="scientific">Nocardioides seonyuensis</name>
    <dbReference type="NCBI Taxonomy" id="2518371"/>
    <lineage>
        <taxon>Bacteria</taxon>
        <taxon>Bacillati</taxon>
        <taxon>Actinomycetota</taxon>
        <taxon>Actinomycetes</taxon>
        <taxon>Propionibacteriales</taxon>
        <taxon>Nocardioidaceae</taxon>
        <taxon>Nocardioides</taxon>
    </lineage>
</organism>
<protein>
    <recommendedName>
        <fullName evidence="4">WD40 repeat domain-containing protein</fullName>
    </recommendedName>
</protein>
<keyword evidence="1" id="KW-0812">Transmembrane</keyword>
<name>A0A4P7ICT9_9ACTN</name>
<accession>A0A4P7ICT9</accession>
<dbReference type="KEGG" id="nsn:EXE58_05405"/>
<evidence type="ECO:0008006" key="4">
    <source>
        <dbReference type="Google" id="ProtNLM"/>
    </source>
</evidence>
<keyword evidence="1" id="KW-1133">Transmembrane helix</keyword>
<evidence type="ECO:0000256" key="1">
    <source>
        <dbReference type="SAM" id="Phobius"/>
    </source>
</evidence>
<evidence type="ECO:0000313" key="3">
    <source>
        <dbReference type="Proteomes" id="UP000294853"/>
    </source>
</evidence>
<keyword evidence="3" id="KW-1185">Reference proteome</keyword>
<proteinExistence type="predicted"/>
<keyword evidence="1" id="KW-0472">Membrane</keyword>
<evidence type="ECO:0000313" key="2">
    <source>
        <dbReference type="EMBL" id="QBX54945.1"/>
    </source>
</evidence>
<dbReference type="OrthoDB" id="3778985at2"/>
<dbReference type="EMBL" id="CP038436">
    <property type="protein sequence ID" value="QBX54945.1"/>
    <property type="molecule type" value="Genomic_DNA"/>
</dbReference>
<dbReference type="RefSeq" id="WP_135266913.1">
    <property type="nucleotide sequence ID" value="NZ_CP038436.1"/>
</dbReference>
<reference evidence="2 3" key="1">
    <citation type="submission" date="2019-03" db="EMBL/GenBank/DDBJ databases">
        <title>Three New Species of Nocardioides, Nocardioides euryhalodurans sp. nov., Nocardioides seonyuensis sp. nov. and Nocardioides eburneoflavus sp. nov. Iolated from Soil.</title>
        <authorList>
            <person name="Roh S.G."/>
            <person name="Lee C."/>
            <person name="Kim M.-K."/>
            <person name="Kim S.B."/>
        </authorList>
    </citation>
    <scope>NUCLEOTIDE SEQUENCE [LARGE SCALE GENOMIC DNA]</scope>
    <source>
        <strain evidence="2 3">MMS17-SY207-3</strain>
    </source>
</reference>
<dbReference type="AlphaFoldDB" id="A0A4P7ICT9"/>
<gene>
    <name evidence="2" type="ORF">EXE58_05405</name>
</gene>
<dbReference type="Proteomes" id="UP000294853">
    <property type="component" value="Chromosome"/>
</dbReference>
<sequence>MTLEPEIRERLHAAVDQDAAPPGLSQLAVRRGRRRRARRYAVAGLAAAVVVGATSAAVLLPGRSEKRSADVAATHESALAWARSLPQGPPPDLPYFVEGVLHDGDQVVPVPDTVITGSPTMGPHRVTGGWLVFLGVAAELEPAVLSSDGSMRALPPWQYPEGSNDPTAVVSDDGTQVAYGDGVLDLRTGARTPIPKRRTQVVRLMGFGEEGLVYQLTTARGDDSATWLLRPDGAATEVTLPGGPDGAYLTPSRPADVALSAPEPEGGCLVSWKLLEGEWVERAPGCVDGTPGETADVSPDGRWVITEDLPEVWDLVDGGFKAVDLPRDTWELWGYPLFGFSAWESPDTFLMAAMPRRADGGVVEGADSAVQLVRCHVSSGDCERAGEELVVGSGEMLPAIQGSG</sequence>